<dbReference type="AlphaFoldDB" id="F7NGX3"/>
<keyword evidence="1" id="KW-0472">Membrane</keyword>
<feature type="transmembrane region" description="Helical" evidence="1">
    <location>
        <begin position="265"/>
        <end position="288"/>
    </location>
</feature>
<keyword evidence="1" id="KW-0812">Transmembrane</keyword>
<name>F7NGX3_9FIRM</name>
<dbReference type="eggNOG" id="COG4872">
    <property type="taxonomic scope" value="Bacteria"/>
</dbReference>
<feature type="transmembrane region" description="Helical" evidence="1">
    <location>
        <begin position="80"/>
        <end position="99"/>
    </location>
</feature>
<feature type="transmembrane region" description="Helical" evidence="1">
    <location>
        <begin position="325"/>
        <end position="343"/>
    </location>
</feature>
<feature type="transmembrane region" description="Helical" evidence="1">
    <location>
        <begin position="349"/>
        <end position="368"/>
    </location>
</feature>
<dbReference type="OrthoDB" id="5351773at2"/>
<feature type="transmembrane region" description="Helical" evidence="1">
    <location>
        <begin position="46"/>
        <end position="68"/>
    </location>
</feature>
<feature type="transmembrane region" description="Helical" evidence="1">
    <location>
        <begin position="160"/>
        <end position="176"/>
    </location>
</feature>
<accession>F7NGX3</accession>
<dbReference type="STRING" id="1009370.ALO_06573"/>
<keyword evidence="4" id="KW-1185">Reference proteome</keyword>
<dbReference type="Proteomes" id="UP000003240">
    <property type="component" value="Unassembled WGS sequence"/>
</dbReference>
<evidence type="ECO:0000256" key="1">
    <source>
        <dbReference type="SAM" id="Phobius"/>
    </source>
</evidence>
<protein>
    <recommendedName>
        <fullName evidence="2">DUF2157 domain-containing protein</fullName>
    </recommendedName>
</protein>
<evidence type="ECO:0000259" key="2">
    <source>
        <dbReference type="Pfam" id="PF09925"/>
    </source>
</evidence>
<dbReference type="EMBL" id="AFGF01000050">
    <property type="protein sequence ID" value="EGO64704.1"/>
    <property type="molecule type" value="Genomic_DNA"/>
</dbReference>
<keyword evidence="1" id="KW-1133">Transmembrane helix</keyword>
<reference evidence="3 4" key="1">
    <citation type="journal article" date="2011" name="EMBO J.">
        <title>Structural diversity of bacterial flagellar motors.</title>
        <authorList>
            <person name="Chen S."/>
            <person name="Beeby M."/>
            <person name="Murphy G.E."/>
            <person name="Leadbetter J.R."/>
            <person name="Hendrixson D.R."/>
            <person name="Briegel A."/>
            <person name="Li Z."/>
            <person name="Shi J."/>
            <person name="Tocheva E.I."/>
            <person name="Muller A."/>
            <person name="Dobro M.J."/>
            <person name="Jensen G.J."/>
        </authorList>
    </citation>
    <scope>NUCLEOTIDE SEQUENCE [LARGE SCALE GENOMIC DNA]</scope>
    <source>
        <strain evidence="3 4">DSM 6540</strain>
    </source>
</reference>
<feature type="transmembrane region" description="Helical" evidence="1">
    <location>
        <begin position="401"/>
        <end position="423"/>
    </location>
</feature>
<dbReference type="Pfam" id="PF09925">
    <property type="entry name" value="DUF2157"/>
    <property type="match status" value="1"/>
</dbReference>
<dbReference type="RefSeq" id="WP_004094005.1">
    <property type="nucleotide sequence ID" value="NZ_AFGF01000050.1"/>
</dbReference>
<proteinExistence type="predicted"/>
<evidence type="ECO:0000313" key="3">
    <source>
        <dbReference type="EMBL" id="EGO64704.1"/>
    </source>
</evidence>
<feature type="transmembrane region" description="Helical" evidence="1">
    <location>
        <begin position="211"/>
        <end position="230"/>
    </location>
</feature>
<feature type="domain" description="DUF2157" evidence="2">
    <location>
        <begin position="15"/>
        <end position="157"/>
    </location>
</feature>
<feature type="transmembrane region" description="Helical" evidence="1">
    <location>
        <begin position="111"/>
        <end position="130"/>
    </location>
</feature>
<comment type="caution">
    <text evidence="3">The sequence shown here is derived from an EMBL/GenBank/DDBJ whole genome shotgun (WGS) entry which is preliminary data.</text>
</comment>
<dbReference type="InterPro" id="IPR018677">
    <property type="entry name" value="DUF2157"/>
</dbReference>
<organism evidence="3 4">
    <name type="scientific">Acetonema longum DSM 6540</name>
    <dbReference type="NCBI Taxonomy" id="1009370"/>
    <lineage>
        <taxon>Bacteria</taxon>
        <taxon>Bacillati</taxon>
        <taxon>Bacillota</taxon>
        <taxon>Negativicutes</taxon>
        <taxon>Acetonemataceae</taxon>
        <taxon>Acetonema</taxon>
    </lineage>
</organism>
<sequence>MNRKAVTWLYEQLPKLVAEGVIPAESADALRNFYGPVDQSRKSRRLILSIFAVTGVALVGLGVILILAHNWDQLTRFSRMMIGVGMLLAAQFLAGWVLWRQPDSRAWREGTATFLTLMIGASIALVGQTYHLSDDFGGFLLTWMLLSAPLVYLMRVHMPALLYLVGMILWIDNGDYGMGGKQTIWLLLAVMLPHYRLLLRDRYGNPAVIFSWVWLFILALCFGLVLEDYIRTLEPVMYTLPFTISYFSGLLWFPDAPVNWRNPYAIAGLAGCVILSVVATFHDVWIGMGHILEGMGGAEGTLAAAMLLLTLALGLALHHRRSRRHWLWGSGPILTVIGVLLAAWDRSGIASAILFNSYLLVLSVYIIIRGVKEEKLGMLNGGMLMLALLIVLRFLDIDLSIIARGLVFVVLGLIFLAANLIMVRRKKEVAK</sequence>
<feature type="transmembrane region" description="Helical" evidence="1">
    <location>
        <begin position="377"/>
        <end position="395"/>
    </location>
</feature>
<feature type="transmembrane region" description="Helical" evidence="1">
    <location>
        <begin position="236"/>
        <end position="253"/>
    </location>
</feature>
<gene>
    <name evidence="3" type="ORF">ALO_06573</name>
</gene>
<evidence type="ECO:0000313" key="4">
    <source>
        <dbReference type="Proteomes" id="UP000003240"/>
    </source>
</evidence>
<feature type="transmembrane region" description="Helical" evidence="1">
    <location>
        <begin position="300"/>
        <end position="318"/>
    </location>
</feature>